<accession>A0A0D2DEX6</accession>
<dbReference type="VEuPathDB" id="FungiDB:PV06_07117"/>
<dbReference type="Proteomes" id="UP000053342">
    <property type="component" value="Unassembled WGS sequence"/>
</dbReference>
<sequence>MATLKPDVNDPDYNESITLKLDALNSQWRVSCALSRIWEHWTAGSLSPRCSHYEQKTPPPDDQLTPKSLYLRNFYRNYGMGADTPWIETPTPPEEAQASLEAGRALLAKIAHLMPKPRRIIIKQGVQHAINEPKRQYGITKSRKPARKHTPHSMVTRTRSLSTRGHRLFDLEHPPPKEETCQEGIGIMQSIP</sequence>
<dbReference type="RefSeq" id="XP_016261784.1">
    <property type="nucleotide sequence ID" value="XM_016408304.1"/>
</dbReference>
<name>A0A0D2DEX6_9EURO</name>
<feature type="region of interest" description="Disordered" evidence="1">
    <location>
        <begin position="140"/>
        <end position="159"/>
    </location>
</feature>
<dbReference type="HOGENOM" id="CLU_1415173_0_0_1"/>
<proteinExistence type="predicted"/>
<gene>
    <name evidence="2" type="ORF">PV06_07117</name>
</gene>
<dbReference type="OrthoDB" id="10606227at2759"/>
<dbReference type="GeneID" id="27359191"/>
<keyword evidence="3" id="KW-1185">Reference proteome</keyword>
<dbReference type="EMBL" id="KN847337">
    <property type="protein sequence ID" value="KIW41568.1"/>
    <property type="molecule type" value="Genomic_DNA"/>
</dbReference>
<dbReference type="AlphaFoldDB" id="A0A0D2DEX6"/>
<protein>
    <submittedName>
        <fullName evidence="2">Uncharacterized protein</fullName>
    </submittedName>
</protein>
<evidence type="ECO:0000313" key="2">
    <source>
        <dbReference type="EMBL" id="KIW41568.1"/>
    </source>
</evidence>
<evidence type="ECO:0000256" key="1">
    <source>
        <dbReference type="SAM" id="MobiDB-lite"/>
    </source>
</evidence>
<organism evidence="2 3">
    <name type="scientific">Exophiala oligosperma</name>
    <dbReference type="NCBI Taxonomy" id="215243"/>
    <lineage>
        <taxon>Eukaryota</taxon>
        <taxon>Fungi</taxon>
        <taxon>Dikarya</taxon>
        <taxon>Ascomycota</taxon>
        <taxon>Pezizomycotina</taxon>
        <taxon>Eurotiomycetes</taxon>
        <taxon>Chaetothyriomycetidae</taxon>
        <taxon>Chaetothyriales</taxon>
        <taxon>Herpotrichiellaceae</taxon>
        <taxon>Exophiala</taxon>
    </lineage>
</organism>
<reference evidence="2 3" key="1">
    <citation type="submission" date="2015-01" db="EMBL/GenBank/DDBJ databases">
        <title>The Genome Sequence of Exophiala oligosperma CBS72588.</title>
        <authorList>
            <consortium name="The Broad Institute Genomics Platform"/>
            <person name="Cuomo C."/>
            <person name="de Hoog S."/>
            <person name="Gorbushina A."/>
            <person name="Stielow B."/>
            <person name="Teixiera M."/>
            <person name="Abouelleil A."/>
            <person name="Chapman S.B."/>
            <person name="Priest M."/>
            <person name="Young S.K."/>
            <person name="Wortman J."/>
            <person name="Nusbaum C."/>
            <person name="Birren B."/>
        </authorList>
    </citation>
    <scope>NUCLEOTIDE SEQUENCE [LARGE SCALE GENOMIC DNA]</scope>
    <source>
        <strain evidence="2 3">CBS 72588</strain>
    </source>
</reference>
<feature type="compositionally biased region" description="Basic residues" evidence="1">
    <location>
        <begin position="141"/>
        <end position="151"/>
    </location>
</feature>
<evidence type="ECO:0000313" key="3">
    <source>
        <dbReference type="Proteomes" id="UP000053342"/>
    </source>
</evidence>